<feature type="region of interest" description="Disordered" evidence="1">
    <location>
        <begin position="1"/>
        <end position="142"/>
    </location>
</feature>
<gene>
    <name evidence="2" type="ORF">F7725_014147</name>
</gene>
<organism evidence="2 3">
    <name type="scientific">Dissostichus mawsoni</name>
    <name type="common">Antarctic cod</name>
    <dbReference type="NCBI Taxonomy" id="36200"/>
    <lineage>
        <taxon>Eukaryota</taxon>
        <taxon>Metazoa</taxon>
        <taxon>Chordata</taxon>
        <taxon>Craniata</taxon>
        <taxon>Vertebrata</taxon>
        <taxon>Euteleostomi</taxon>
        <taxon>Actinopterygii</taxon>
        <taxon>Neopterygii</taxon>
        <taxon>Teleostei</taxon>
        <taxon>Neoteleostei</taxon>
        <taxon>Acanthomorphata</taxon>
        <taxon>Eupercaria</taxon>
        <taxon>Perciformes</taxon>
        <taxon>Notothenioidei</taxon>
        <taxon>Nototheniidae</taxon>
        <taxon>Dissostichus</taxon>
    </lineage>
</organism>
<protein>
    <submittedName>
        <fullName evidence="2">Uncharacterized protein</fullName>
    </submittedName>
</protein>
<name>A0A7J5YXK6_DISMA</name>
<comment type="caution">
    <text evidence="2">The sequence shown here is derived from an EMBL/GenBank/DDBJ whole genome shotgun (WGS) entry which is preliminary data.</text>
</comment>
<reference evidence="2 3" key="1">
    <citation type="submission" date="2020-03" db="EMBL/GenBank/DDBJ databases">
        <title>Dissostichus mawsoni Genome sequencing and assembly.</title>
        <authorList>
            <person name="Park H."/>
        </authorList>
    </citation>
    <scope>NUCLEOTIDE SEQUENCE [LARGE SCALE GENOMIC DNA]</scope>
    <source>
        <strain evidence="2">DM0001</strain>
        <tissue evidence="2">Muscle</tissue>
    </source>
</reference>
<dbReference type="EMBL" id="JAAKFY010000008">
    <property type="protein sequence ID" value="KAF3853459.1"/>
    <property type="molecule type" value="Genomic_DNA"/>
</dbReference>
<feature type="compositionally biased region" description="Polar residues" evidence="1">
    <location>
        <begin position="11"/>
        <end position="25"/>
    </location>
</feature>
<evidence type="ECO:0000256" key="1">
    <source>
        <dbReference type="SAM" id="MobiDB-lite"/>
    </source>
</evidence>
<sequence length="142" mass="14958">MRYRPGPTETPMPSGTQSDFENATVTPCVCGLGPVEGGGASSGRRRDLHPQQLVGKDVPEDGEEEEGDEGEDDDPPGALFLQALLVAAQDQQPHADAHHGPRQVGHEAGLGPRGGQRGGEAEPDGTTHLRTHCGGKRRDRIA</sequence>
<feature type="compositionally biased region" description="Acidic residues" evidence="1">
    <location>
        <begin position="60"/>
        <end position="75"/>
    </location>
</feature>
<proteinExistence type="predicted"/>
<accession>A0A7J5YXK6</accession>
<feature type="compositionally biased region" description="Low complexity" evidence="1">
    <location>
        <begin position="76"/>
        <end position="92"/>
    </location>
</feature>
<evidence type="ECO:0000313" key="2">
    <source>
        <dbReference type="EMBL" id="KAF3853459.1"/>
    </source>
</evidence>
<dbReference type="Proteomes" id="UP000518266">
    <property type="component" value="Unassembled WGS sequence"/>
</dbReference>
<keyword evidence="3" id="KW-1185">Reference proteome</keyword>
<feature type="compositionally biased region" description="Basic residues" evidence="1">
    <location>
        <begin position="129"/>
        <end position="142"/>
    </location>
</feature>
<dbReference type="AlphaFoldDB" id="A0A7J5YXK6"/>
<evidence type="ECO:0000313" key="3">
    <source>
        <dbReference type="Proteomes" id="UP000518266"/>
    </source>
</evidence>